<keyword evidence="3" id="KW-1185">Reference proteome</keyword>
<dbReference type="AlphaFoldDB" id="A0AAW2AWF6"/>
<feature type="compositionally biased region" description="Basic and acidic residues" evidence="1">
    <location>
        <begin position="198"/>
        <end position="210"/>
    </location>
</feature>
<dbReference type="EMBL" id="JAWDJR010000004">
    <property type="protein sequence ID" value="KAK9976425.1"/>
    <property type="molecule type" value="Genomic_DNA"/>
</dbReference>
<evidence type="ECO:0000313" key="3">
    <source>
        <dbReference type="Proteomes" id="UP001479290"/>
    </source>
</evidence>
<proteinExistence type="predicted"/>
<name>A0AAW2AWF6_CULAL</name>
<dbReference type="PANTHER" id="PTHR47526:SF4">
    <property type="entry name" value="SWIM-TYPE DOMAIN-CONTAINING PROTEIN"/>
    <property type="match status" value="1"/>
</dbReference>
<gene>
    <name evidence="2" type="ORF">ABG768_021630</name>
</gene>
<reference evidence="2 3" key="1">
    <citation type="submission" date="2024-05" db="EMBL/GenBank/DDBJ databases">
        <title>A high-quality chromosomal-level genome assembly of Topmouth culter (Culter alburnus).</title>
        <authorList>
            <person name="Zhao H."/>
        </authorList>
    </citation>
    <scope>NUCLEOTIDE SEQUENCE [LARGE SCALE GENOMIC DNA]</scope>
    <source>
        <strain evidence="2">CATC2023</strain>
        <tissue evidence="2">Muscle</tissue>
    </source>
</reference>
<dbReference type="InterPro" id="IPR011604">
    <property type="entry name" value="PDDEXK-like_dom_sf"/>
</dbReference>
<dbReference type="Gene3D" id="3.90.320.10">
    <property type="match status" value="1"/>
</dbReference>
<dbReference type="PANTHER" id="PTHR47526">
    <property type="entry name" value="ATP-DEPENDENT DNA HELICASE"/>
    <property type="match status" value="1"/>
</dbReference>
<organism evidence="2 3">
    <name type="scientific">Culter alburnus</name>
    <name type="common">Topmouth culter</name>
    <dbReference type="NCBI Taxonomy" id="194366"/>
    <lineage>
        <taxon>Eukaryota</taxon>
        <taxon>Metazoa</taxon>
        <taxon>Chordata</taxon>
        <taxon>Craniata</taxon>
        <taxon>Vertebrata</taxon>
        <taxon>Euteleostomi</taxon>
        <taxon>Actinopterygii</taxon>
        <taxon>Neopterygii</taxon>
        <taxon>Teleostei</taxon>
        <taxon>Ostariophysi</taxon>
        <taxon>Cypriniformes</taxon>
        <taxon>Xenocyprididae</taxon>
        <taxon>Xenocypridinae</taxon>
        <taxon>Culter</taxon>
    </lineage>
</organism>
<evidence type="ECO:0000313" key="2">
    <source>
        <dbReference type="EMBL" id="KAK9976425.1"/>
    </source>
</evidence>
<accession>A0AAW2AWF6</accession>
<sequence length="264" mass="29294">MAGVAEKCAHVEALLYKIDTAVHLRGNVTPTDVEAYWVMPSNITKVQGHSTQDPDPLRLDMFCHFVTELQFCDFVVWTTKSLATVRVMPDVELWETLLPTAQNFFYKVVLPELVARHYIQPSPPVPSAEIPVPSADSQPTDKPRKRAQNTVRKTLATLQPGKTPKHKVVPPAPTSTPPSAYLPVPPAELPVPLFDSQPTDKNKKNEHEKTQSNYHWPHCSQVTPPSPKEGHVKRLCCGASADSLKSLMIWLLAIIRTVLCSGSI</sequence>
<feature type="region of interest" description="Disordered" evidence="1">
    <location>
        <begin position="124"/>
        <end position="222"/>
    </location>
</feature>
<evidence type="ECO:0000256" key="1">
    <source>
        <dbReference type="SAM" id="MobiDB-lite"/>
    </source>
</evidence>
<protein>
    <submittedName>
        <fullName evidence="2">Uncharacterized protein</fullName>
    </submittedName>
</protein>
<dbReference type="Proteomes" id="UP001479290">
    <property type="component" value="Unassembled WGS sequence"/>
</dbReference>
<comment type="caution">
    <text evidence="2">The sequence shown here is derived from an EMBL/GenBank/DDBJ whole genome shotgun (WGS) entry which is preliminary data.</text>
</comment>